<reference evidence="3 4" key="1">
    <citation type="submission" date="2015-10" db="EMBL/GenBank/DDBJ databases">
        <title>Draft genome sequence of Streptomyces cellostaticus DSM 40189, type strain for the species Streptomyces cellostaticus.</title>
        <authorList>
            <person name="Ruckert C."/>
            <person name="Winkler A."/>
            <person name="Kalinowski J."/>
            <person name="Kampfer P."/>
            <person name="Glaeser S."/>
        </authorList>
    </citation>
    <scope>NUCLEOTIDE SEQUENCE [LARGE SCALE GENOMIC DNA]</scope>
    <source>
        <strain evidence="3 4">DSM 40189</strain>
    </source>
</reference>
<dbReference type="RefSeq" id="WP_066990764.1">
    <property type="nucleotide sequence ID" value="NZ_BNDU01000004.1"/>
</dbReference>
<feature type="transmembrane region" description="Helical" evidence="1">
    <location>
        <begin position="141"/>
        <end position="165"/>
    </location>
</feature>
<gene>
    <name evidence="3" type="ORF">AQI88_02110</name>
</gene>
<comment type="caution">
    <text evidence="3">The sequence shown here is derived from an EMBL/GenBank/DDBJ whole genome shotgun (WGS) entry which is preliminary data.</text>
</comment>
<dbReference type="EMBL" id="LMWL01000004">
    <property type="protein sequence ID" value="KUM98502.1"/>
    <property type="molecule type" value="Genomic_DNA"/>
</dbReference>
<protein>
    <recommendedName>
        <fullName evidence="2">DUF6545 domain-containing protein</fullName>
    </recommendedName>
</protein>
<accession>A0A101NST2</accession>
<dbReference type="InterPro" id="IPR046675">
    <property type="entry name" value="DUF6545"/>
</dbReference>
<name>A0A101NST2_9ACTN</name>
<dbReference type="NCBIfam" id="NF042915">
    <property type="entry name" value="MAB_1171c_fam"/>
    <property type="match status" value="1"/>
</dbReference>
<sequence length="384" mass="40539">MTHDAAALGTGLELPSVLLLWIAVLLRGPAGLRPGPHRAVWLAVATATAAMTLGLPSVIAAATRHSEANVVAVVRNVLGVLSAGAVLYFVAQATADVRRLRTALALAVGAVLAVLLSLDLAAAPHLRIAVPATGPPAPSSFYWLVLIGTHLVANALCVLLCLRYGTTSGSRSLTVSLRLFGLGTGLVGAYWLGCLVRVTTGGRWPLPWLALLMDLHGVLRALALLVPTFSVLRRALSNIAVAWRLWPMWNDLVTAVPQVALAKPRHRIREVLWPQVPYSVLSYRRVIETRDAILALTDYAAPARAPSTPGGAPRQDAVADLDAEALADLVKGARNAKLQGSAPARHRVSLSSSGSRDLAGETAFLLRMAKAYRSASPCAGAERR</sequence>
<dbReference type="Proteomes" id="UP000054241">
    <property type="component" value="Unassembled WGS sequence"/>
</dbReference>
<feature type="transmembrane region" description="Helical" evidence="1">
    <location>
        <begin position="6"/>
        <end position="27"/>
    </location>
</feature>
<dbReference type="STRING" id="67285.AQI88_02110"/>
<organism evidence="3 4">
    <name type="scientific">Streptomyces cellostaticus</name>
    <dbReference type="NCBI Taxonomy" id="67285"/>
    <lineage>
        <taxon>Bacteria</taxon>
        <taxon>Bacillati</taxon>
        <taxon>Actinomycetota</taxon>
        <taxon>Actinomycetes</taxon>
        <taxon>Kitasatosporales</taxon>
        <taxon>Streptomycetaceae</taxon>
        <taxon>Streptomyces</taxon>
    </lineage>
</organism>
<keyword evidence="1" id="KW-1133">Transmembrane helix</keyword>
<keyword evidence="4" id="KW-1185">Reference proteome</keyword>
<feature type="domain" description="DUF6545" evidence="2">
    <location>
        <begin position="243"/>
        <end position="374"/>
    </location>
</feature>
<dbReference type="OrthoDB" id="3685619at2"/>
<keyword evidence="1" id="KW-0472">Membrane</keyword>
<evidence type="ECO:0000313" key="3">
    <source>
        <dbReference type="EMBL" id="KUM98502.1"/>
    </source>
</evidence>
<evidence type="ECO:0000256" key="1">
    <source>
        <dbReference type="SAM" id="Phobius"/>
    </source>
</evidence>
<feature type="transmembrane region" description="Helical" evidence="1">
    <location>
        <begin position="103"/>
        <end position="121"/>
    </location>
</feature>
<evidence type="ECO:0000313" key="4">
    <source>
        <dbReference type="Proteomes" id="UP000054241"/>
    </source>
</evidence>
<keyword evidence="1" id="KW-0812">Transmembrane</keyword>
<dbReference type="InterPro" id="IPR050039">
    <property type="entry name" value="MAB_1171c-like"/>
</dbReference>
<evidence type="ECO:0000259" key="2">
    <source>
        <dbReference type="Pfam" id="PF20182"/>
    </source>
</evidence>
<proteinExistence type="predicted"/>
<feature type="transmembrane region" description="Helical" evidence="1">
    <location>
        <begin position="68"/>
        <end position="91"/>
    </location>
</feature>
<feature type="transmembrane region" description="Helical" evidence="1">
    <location>
        <begin position="39"/>
        <end position="62"/>
    </location>
</feature>
<dbReference type="AlphaFoldDB" id="A0A101NST2"/>
<dbReference type="Pfam" id="PF20182">
    <property type="entry name" value="DUF6545"/>
    <property type="match status" value="1"/>
</dbReference>
<feature type="transmembrane region" description="Helical" evidence="1">
    <location>
        <begin position="177"/>
        <end position="198"/>
    </location>
</feature>